<sequence>MVLNEVQTEVYYDKNGITSVMASEYRRDTLEVPTYVCLLERIILLPCFFRIEDLMFDVW</sequence>
<organism evidence="1 2">
    <name type="scientific">Oryza sativa subsp. japonica</name>
    <name type="common">Rice</name>
    <dbReference type="NCBI Taxonomy" id="39947"/>
    <lineage>
        <taxon>Eukaryota</taxon>
        <taxon>Viridiplantae</taxon>
        <taxon>Streptophyta</taxon>
        <taxon>Embryophyta</taxon>
        <taxon>Tracheophyta</taxon>
        <taxon>Spermatophyta</taxon>
        <taxon>Magnoliopsida</taxon>
        <taxon>Liliopsida</taxon>
        <taxon>Poales</taxon>
        <taxon>Poaceae</taxon>
        <taxon>BOP clade</taxon>
        <taxon>Oryzoideae</taxon>
        <taxon>Oryzeae</taxon>
        <taxon>Oryzinae</taxon>
        <taxon>Oryza</taxon>
        <taxon>Oryza sativa</taxon>
    </lineage>
</organism>
<evidence type="ECO:0000313" key="2">
    <source>
        <dbReference type="Proteomes" id="UP000000763"/>
    </source>
</evidence>
<proteinExistence type="predicted"/>
<name>Q67X44_ORYSJ</name>
<reference evidence="2" key="1">
    <citation type="journal article" date="2005" name="Nature">
        <title>The map-based sequence of the rice genome.</title>
        <authorList>
            <consortium name="International rice genome sequencing project (IRGSP)"/>
            <person name="Matsumoto T."/>
            <person name="Wu J."/>
            <person name="Kanamori H."/>
            <person name="Katayose Y."/>
            <person name="Fujisawa M."/>
            <person name="Namiki N."/>
            <person name="Mizuno H."/>
            <person name="Yamamoto K."/>
            <person name="Antonio B.A."/>
            <person name="Baba T."/>
            <person name="Sakata K."/>
            <person name="Nagamura Y."/>
            <person name="Aoki H."/>
            <person name="Arikawa K."/>
            <person name="Arita K."/>
            <person name="Bito T."/>
            <person name="Chiden Y."/>
            <person name="Fujitsuka N."/>
            <person name="Fukunaka R."/>
            <person name="Hamada M."/>
            <person name="Harada C."/>
            <person name="Hayashi A."/>
            <person name="Hijishita S."/>
            <person name="Honda M."/>
            <person name="Hosokawa S."/>
            <person name="Ichikawa Y."/>
            <person name="Idonuma A."/>
            <person name="Iijima M."/>
            <person name="Ikeda M."/>
            <person name="Ikeno M."/>
            <person name="Ito K."/>
            <person name="Ito S."/>
            <person name="Ito T."/>
            <person name="Ito Y."/>
            <person name="Ito Y."/>
            <person name="Iwabuchi A."/>
            <person name="Kamiya K."/>
            <person name="Karasawa W."/>
            <person name="Kurita K."/>
            <person name="Katagiri S."/>
            <person name="Kikuta A."/>
            <person name="Kobayashi H."/>
            <person name="Kobayashi N."/>
            <person name="Machita K."/>
            <person name="Maehara T."/>
            <person name="Masukawa M."/>
            <person name="Mizubayashi T."/>
            <person name="Mukai Y."/>
            <person name="Nagasaki H."/>
            <person name="Nagata Y."/>
            <person name="Naito S."/>
            <person name="Nakashima M."/>
            <person name="Nakama Y."/>
            <person name="Nakamichi Y."/>
            <person name="Nakamura M."/>
            <person name="Meguro A."/>
            <person name="Negishi M."/>
            <person name="Ohta I."/>
            <person name="Ohta T."/>
            <person name="Okamoto M."/>
            <person name="Ono N."/>
            <person name="Saji S."/>
            <person name="Sakaguchi M."/>
            <person name="Sakai K."/>
            <person name="Shibata M."/>
            <person name="Shimokawa T."/>
            <person name="Song J."/>
            <person name="Takazaki Y."/>
            <person name="Terasawa K."/>
            <person name="Tsugane M."/>
            <person name="Tsuji K."/>
            <person name="Ueda S."/>
            <person name="Waki K."/>
            <person name="Yamagata H."/>
            <person name="Yamamoto M."/>
            <person name="Yamamoto S."/>
            <person name="Yamane H."/>
            <person name="Yoshiki S."/>
            <person name="Yoshihara R."/>
            <person name="Yukawa K."/>
            <person name="Zhong H."/>
            <person name="Yano M."/>
            <person name="Yuan Q."/>
            <person name="Ouyang S."/>
            <person name="Liu J."/>
            <person name="Jones K.M."/>
            <person name="Gansberger K."/>
            <person name="Moffat K."/>
            <person name="Hill J."/>
            <person name="Bera J."/>
            <person name="Fadrosh D."/>
            <person name="Jin S."/>
            <person name="Johri S."/>
            <person name="Kim M."/>
            <person name="Overton L."/>
            <person name="Reardon M."/>
            <person name="Tsitrin T."/>
            <person name="Vuong H."/>
            <person name="Weaver B."/>
            <person name="Ciecko A."/>
            <person name="Tallon L."/>
            <person name="Jackson J."/>
            <person name="Pai G."/>
            <person name="Aken S.V."/>
            <person name="Utterback T."/>
            <person name="Reidmuller S."/>
            <person name="Feldblyum T."/>
            <person name="Hsiao J."/>
            <person name="Zismann V."/>
            <person name="Iobst S."/>
            <person name="de Vazeille A.R."/>
            <person name="Buell C.R."/>
            <person name="Ying K."/>
            <person name="Li Y."/>
            <person name="Lu T."/>
            <person name="Huang Y."/>
            <person name="Zhao Q."/>
            <person name="Feng Q."/>
            <person name="Zhang L."/>
            <person name="Zhu J."/>
            <person name="Weng Q."/>
            <person name="Mu J."/>
            <person name="Lu Y."/>
            <person name="Fan D."/>
            <person name="Liu Y."/>
            <person name="Guan J."/>
            <person name="Zhang Y."/>
            <person name="Yu S."/>
            <person name="Liu X."/>
            <person name="Zhang Y."/>
            <person name="Hong G."/>
            <person name="Han B."/>
            <person name="Choisne N."/>
            <person name="Demange N."/>
            <person name="Orjeda G."/>
            <person name="Samain S."/>
            <person name="Cattolico L."/>
            <person name="Pelletier E."/>
            <person name="Couloux A."/>
            <person name="Segurens B."/>
            <person name="Wincker P."/>
            <person name="D'Hont A."/>
            <person name="Scarpelli C."/>
            <person name="Weissenbach J."/>
            <person name="Salanoubat M."/>
            <person name="Quetier F."/>
            <person name="Yu Y."/>
            <person name="Kim H.R."/>
            <person name="Rambo T."/>
            <person name="Currie J."/>
            <person name="Collura K."/>
            <person name="Luo M."/>
            <person name="Yang T."/>
            <person name="Ammiraju J.S.S."/>
            <person name="Engler F."/>
            <person name="Soderlund C."/>
            <person name="Wing R.A."/>
            <person name="Palmer L.E."/>
            <person name="de la Bastide M."/>
            <person name="Spiegel L."/>
            <person name="Nascimento L."/>
            <person name="Zutavern T."/>
            <person name="O'Shaughnessy A."/>
            <person name="Dike S."/>
            <person name="Dedhia N."/>
            <person name="Preston R."/>
            <person name="Balija V."/>
            <person name="McCombie W.R."/>
            <person name="Chow T."/>
            <person name="Chen H."/>
            <person name="Chung M."/>
            <person name="Chen C."/>
            <person name="Shaw J."/>
            <person name="Wu H."/>
            <person name="Hsiao K."/>
            <person name="Chao Y."/>
            <person name="Chu M."/>
            <person name="Cheng C."/>
            <person name="Hour A."/>
            <person name="Lee P."/>
            <person name="Lin S."/>
            <person name="Lin Y."/>
            <person name="Liou J."/>
            <person name="Liu S."/>
            <person name="Hsing Y."/>
            <person name="Raghuvanshi S."/>
            <person name="Mohanty A."/>
            <person name="Bharti A.K."/>
            <person name="Gaur A."/>
            <person name="Gupta V."/>
            <person name="Kumar D."/>
            <person name="Ravi V."/>
            <person name="Vij S."/>
            <person name="Kapur A."/>
            <person name="Khurana P."/>
            <person name="Khurana P."/>
            <person name="Khurana J.P."/>
            <person name="Tyagi A.K."/>
            <person name="Gaikwad K."/>
            <person name="Singh A."/>
            <person name="Dalal V."/>
            <person name="Srivastava S."/>
            <person name="Dixit A."/>
            <person name="Pal A.K."/>
            <person name="Ghazi I.A."/>
            <person name="Yadav M."/>
            <person name="Pandit A."/>
            <person name="Bhargava A."/>
            <person name="Sureshbabu K."/>
            <person name="Batra K."/>
            <person name="Sharma T.R."/>
            <person name="Mohapatra T."/>
            <person name="Singh N.K."/>
            <person name="Messing J."/>
            <person name="Nelson A.B."/>
            <person name="Fuks G."/>
            <person name="Kavchok S."/>
            <person name="Keizer G."/>
            <person name="Linton E."/>
            <person name="Llaca V."/>
            <person name="Song R."/>
            <person name="Tanyolac B."/>
            <person name="Young S."/>
            <person name="Ho-Il K."/>
            <person name="Hahn J.H."/>
            <person name="Sangsakoo G."/>
            <person name="Vanavichit A."/>
            <person name="de Mattos Luiz.A.T."/>
            <person name="Zimmer P.D."/>
            <person name="Malone G."/>
            <person name="Dellagostin O."/>
            <person name="de Oliveira A.C."/>
            <person name="Bevan M."/>
            <person name="Bancroft I."/>
            <person name="Minx P."/>
            <person name="Cordum H."/>
            <person name="Wilson R."/>
            <person name="Cheng Z."/>
            <person name="Jin W."/>
            <person name="Jiang J."/>
            <person name="Leong S.A."/>
            <person name="Iwama H."/>
            <person name="Gojobori T."/>
            <person name="Itoh T."/>
            <person name="Niimura Y."/>
            <person name="Fujii Y."/>
            <person name="Habara T."/>
            <person name="Sakai H."/>
            <person name="Sato Y."/>
            <person name="Wilson G."/>
            <person name="Kumar K."/>
            <person name="McCouch S."/>
            <person name="Juretic N."/>
            <person name="Hoen D."/>
            <person name="Wright S."/>
            <person name="Bruskiewich R."/>
            <person name="Bureau T."/>
            <person name="Miyao A."/>
            <person name="Hirochika H."/>
            <person name="Nishikawa T."/>
            <person name="Kadowaki K."/>
            <person name="Sugiura M."/>
            <person name="Burr B."/>
            <person name="Sasaki T."/>
        </authorList>
    </citation>
    <scope>NUCLEOTIDE SEQUENCE [LARGE SCALE GENOMIC DNA]</scope>
    <source>
        <strain evidence="2">cv. Nipponbare</strain>
    </source>
</reference>
<gene>
    <name evidence="1" type="primary">P0525F01.27</name>
</gene>
<evidence type="ECO:0000313" key="1">
    <source>
        <dbReference type="EMBL" id="BAD37275.1"/>
    </source>
</evidence>
<protein>
    <submittedName>
        <fullName evidence="1">Uncharacterized protein</fullName>
    </submittedName>
</protein>
<dbReference type="AlphaFoldDB" id="Q67X44"/>
<dbReference type="EMBL" id="AP003509">
    <property type="protein sequence ID" value="BAD37275.1"/>
    <property type="molecule type" value="Genomic_DNA"/>
</dbReference>
<reference evidence="2" key="2">
    <citation type="journal article" date="2008" name="Nucleic Acids Res.">
        <title>The rice annotation project database (RAP-DB): 2008 update.</title>
        <authorList>
            <consortium name="The rice annotation project (RAP)"/>
        </authorList>
    </citation>
    <scope>GENOME REANNOTATION</scope>
    <source>
        <strain evidence="2">cv. Nipponbare</strain>
    </source>
</reference>
<accession>Q67X44</accession>
<dbReference type="Proteomes" id="UP000000763">
    <property type="component" value="Chromosome 6"/>
</dbReference>